<protein>
    <submittedName>
        <fullName evidence="2">Uncharacterized protein</fullName>
    </submittedName>
</protein>
<keyword evidence="3" id="KW-1185">Reference proteome</keyword>
<dbReference type="AlphaFoldDB" id="A0A5C3L8B8"/>
<feature type="chain" id="PRO_5023038338" evidence="1">
    <location>
        <begin position="21"/>
        <end position="158"/>
    </location>
</feature>
<gene>
    <name evidence="2" type="ORF">FA15DRAFT_584727</name>
</gene>
<evidence type="ECO:0000256" key="1">
    <source>
        <dbReference type="SAM" id="SignalP"/>
    </source>
</evidence>
<sequence>MLQKPIPLFLSSCFFALVSAQTPTHRNVSIDDQSPLIDYVPRTSWSLTDAGDWDAGEGRAHMVTNDADAYATFRFIGVAFYYYSALWPYRVGTGIRVDGGPVTVIDQQDHDSAPTAENQGPSVRAQVLSSVTGLSNSEHTIQILPPPGYGVAVVDFFM</sequence>
<reference evidence="2 3" key="1">
    <citation type="journal article" date="2019" name="Nat. Ecol. Evol.">
        <title>Megaphylogeny resolves global patterns of mushroom evolution.</title>
        <authorList>
            <person name="Varga T."/>
            <person name="Krizsan K."/>
            <person name="Foldi C."/>
            <person name="Dima B."/>
            <person name="Sanchez-Garcia M."/>
            <person name="Sanchez-Ramirez S."/>
            <person name="Szollosi G.J."/>
            <person name="Szarkandi J.G."/>
            <person name="Papp V."/>
            <person name="Albert L."/>
            <person name="Andreopoulos W."/>
            <person name="Angelini C."/>
            <person name="Antonin V."/>
            <person name="Barry K.W."/>
            <person name="Bougher N.L."/>
            <person name="Buchanan P."/>
            <person name="Buyck B."/>
            <person name="Bense V."/>
            <person name="Catcheside P."/>
            <person name="Chovatia M."/>
            <person name="Cooper J."/>
            <person name="Damon W."/>
            <person name="Desjardin D."/>
            <person name="Finy P."/>
            <person name="Geml J."/>
            <person name="Haridas S."/>
            <person name="Hughes K."/>
            <person name="Justo A."/>
            <person name="Karasinski D."/>
            <person name="Kautmanova I."/>
            <person name="Kiss B."/>
            <person name="Kocsube S."/>
            <person name="Kotiranta H."/>
            <person name="LaButti K.M."/>
            <person name="Lechner B.E."/>
            <person name="Liimatainen K."/>
            <person name="Lipzen A."/>
            <person name="Lukacs Z."/>
            <person name="Mihaltcheva S."/>
            <person name="Morgado L.N."/>
            <person name="Niskanen T."/>
            <person name="Noordeloos M.E."/>
            <person name="Ohm R.A."/>
            <person name="Ortiz-Santana B."/>
            <person name="Ovrebo C."/>
            <person name="Racz N."/>
            <person name="Riley R."/>
            <person name="Savchenko A."/>
            <person name="Shiryaev A."/>
            <person name="Soop K."/>
            <person name="Spirin V."/>
            <person name="Szebenyi C."/>
            <person name="Tomsovsky M."/>
            <person name="Tulloss R.E."/>
            <person name="Uehling J."/>
            <person name="Grigoriev I.V."/>
            <person name="Vagvolgyi C."/>
            <person name="Papp T."/>
            <person name="Martin F.M."/>
            <person name="Miettinen O."/>
            <person name="Hibbett D.S."/>
            <person name="Nagy L.G."/>
        </authorList>
    </citation>
    <scope>NUCLEOTIDE SEQUENCE [LARGE SCALE GENOMIC DNA]</scope>
    <source>
        <strain evidence="2 3">CBS 121175</strain>
    </source>
</reference>
<proteinExistence type="predicted"/>
<evidence type="ECO:0000313" key="2">
    <source>
        <dbReference type="EMBL" id="TFK28306.1"/>
    </source>
</evidence>
<dbReference type="OrthoDB" id="3234968at2759"/>
<dbReference type="Proteomes" id="UP000307440">
    <property type="component" value="Unassembled WGS sequence"/>
</dbReference>
<name>A0A5C3L8B8_COPMA</name>
<keyword evidence="1" id="KW-0732">Signal</keyword>
<dbReference type="STRING" id="230819.A0A5C3L8B8"/>
<evidence type="ECO:0000313" key="3">
    <source>
        <dbReference type="Proteomes" id="UP000307440"/>
    </source>
</evidence>
<organism evidence="2 3">
    <name type="scientific">Coprinopsis marcescibilis</name>
    <name type="common">Agaric fungus</name>
    <name type="synonym">Psathyrella marcescibilis</name>
    <dbReference type="NCBI Taxonomy" id="230819"/>
    <lineage>
        <taxon>Eukaryota</taxon>
        <taxon>Fungi</taxon>
        <taxon>Dikarya</taxon>
        <taxon>Basidiomycota</taxon>
        <taxon>Agaricomycotina</taxon>
        <taxon>Agaricomycetes</taxon>
        <taxon>Agaricomycetidae</taxon>
        <taxon>Agaricales</taxon>
        <taxon>Agaricineae</taxon>
        <taxon>Psathyrellaceae</taxon>
        <taxon>Coprinopsis</taxon>
    </lineage>
</organism>
<feature type="signal peptide" evidence="1">
    <location>
        <begin position="1"/>
        <end position="20"/>
    </location>
</feature>
<dbReference type="EMBL" id="ML210157">
    <property type="protein sequence ID" value="TFK28306.1"/>
    <property type="molecule type" value="Genomic_DNA"/>
</dbReference>
<accession>A0A5C3L8B8</accession>
<dbReference type="Gene3D" id="2.60.120.260">
    <property type="entry name" value="Galactose-binding domain-like"/>
    <property type="match status" value="1"/>
</dbReference>